<organism evidence="1 2">
    <name type="scientific">Cardiobacterium valvarum</name>
    <dbReference type="NCBI Taxonomy" id="194702"/>
    <lineage>
        <taxon>Bacteria</taxon>
        <taxon>Pseudomonadati</taxon>
        <taxon>Pseudomonadota</taxon>
        <taxon>Gammaproteobacteria</taxon>
        <taxon>Cardiobacteriales</taxon>
        <taxon>Cardiobacteriaceae</taxon>
        <taxon>Cardiobacterium</taxon>
    </lineage>
</organism>
<gene>
    <name evidence="1" type="ORF">NCTC13294_02031</name>
</gene>
<evidence type="ECO:0000313" key="2">
    <source>
        <dbReference type="Proteomes" id="UP000254572"/>
    </source>
</evidence>
<evidence type="ECO:0000313" key="1">
    <source>
        <dbReference type="EMBL" id="SUX24731.1"/>
    </source>
</evidence>
<dbReference type="Proteomes" id="UP000254572">
    <property type="component" value="Unassembled WGS sequence"/>
</dbReference>
<proteinExistence type="predicted"/>
<dbReference type="EMBL" id="UFUW01000001">
    <property type="protein sequence ID" value="SUX24731.1"/>
    <property type="molecule type" value="Genomic_DNA"/>
</dbReference>
<keyword evidence="2" id="KW-1185">Reference proteome</keyword>
<accession>A0A381ECH1</accession>
<dbReference type="RefSeq" id="WP_218565580.1">
    <property type="nucleotide sequence ID" value="NZ_JBHLZC010000003.1"/>
</dbReference>
<sequence length="130" mass="13623">MPNSGDTPTVAEDSLMFNVNGLLCSVALMPAPVPGGEAERVALNAAFHYFRWDAVGAARQHQAHLLVAILPLGDGAPSTIEVMSLYSKLVCACLADDNNLGVYTSGTIFAPAFYRDACNALCHGALPVMA</sequence>
<name>A0A381ECH1_9GAMM</name>
<dbReference type="AlphaFoldDB" id="A0A381ECH1"/>
<reference evidence="1 2" key="1">
    <citation type="submission" date="2018-06" db="EMBL/GenBank/DDBJ databases">
        <authorList>
            <consortium name="Pathogen Informatics"/>
            <person name="Doyle S."/>
        </authorList>
    </citation>
    <scope>NUCLEOTIDE SEQUENCE [LARGE SCALE GENOMIC DNA]</scope>
    <source>
        <strain evidence="1 2">NCTC13294</strain>
    </source>
</reference>
<protein>
    <submittedName>
        <fullName evidence="1">Uncharacterized protein</fullName>
    </submittedName>
</protein>